<keyword evidence="2" id="KW-0808">Transferase</keyword>
<dbReference type="AlphaFoldDB" id="A0A4P7BZ62"/>
<dbReference type="PANTHER" id="PTHR43685">
    <property type="entry name" value="GLYCOSYLTRANSFERASE"/>
    <property type="match status" value="1"/>
</dbReference>
<keyword evidence="3" id="KW-1185">Reference proteome</keyword>
<organism evidence="2 3">
    <name type="scientific">Nitrosococcus wardiae</name>
    <dbReference type="NCBI Taxonomy" id="1814290"/>
    <lineage>
        <taxon>Bacteria</taxon>
        <taxon>Pseudomonadati</taxon>
        <taxon>Pseudomonadota</taxon>
        <taxon>Gammaproteobacteria</taxon>
        <taxon>Chromatiales</taxon>
        <taxon>Chromatiaceae</taxon>
        <taxon>Nitrosococcus</taxon>
    </lineage>
</organism>
<proteinExistence type="predicted"/>
<feature type="domain" description="Glycosyltransferase 2-like" evidence="1">
    <location>
        <begin position="6"/>
        <end position="108"/>
    </location>
</feature>
<protein>
    <submittedName>
        <fullName evidence="2">Glycosyltransferase family 2 protein</fullName>
    </submittedName>
</protein>
<evidence type="ECO:0000259" key="1">
    <source>
        <dbReference type="Pfam" id="PF00535"/>
    </source>
</evidence>
<dbReference type="RefSeq" id="WP_134357681.1">
    <property type="nucleotide sequence ID" value="NZ_CP038033.1"/>
</dbReference>
<sequence>MKVNFSVIIPVYNGADTLPRALQSVLEQTYSPFEIIVVDDGSTDETAEVVRRFGDQIRYFRQENKGVSAARNAGAKAASGDWLAFLDADDWYYPDRLRWHALWIEEDSSLDFLTGDQEYRRPDGTLIRKSMESTGVGRAALMRADKQARTLMTEAEVGDFIENHFGDTPTLSVPRRTFLELGGYPVGCTVCEDVNFLIRLCARSHRIGVICQSLAVYCVHQNSATRSDPLGAQKQTVAALLPLRQTLAHAAPAVRNGLERGVRRARRDLATVLLRQGRYIEAICAVGVSFLEKPHWNTLREVLSVARGLKGGGRSG</sequence>
<name>A0A4P7BZ62_9GAMM</name>
<dbReference type="InterPro" id="IPR001173">
    <property type="entry name" value="Glyco_trans_2-like"/>
</dbReference>
<dbReference type="KEGG" id="nwr:E3U44_08180"/>
<gene>
    <name evidence="2" type="ORF">E3U44_08180</name>
</gene>
<evidence type="ECO:0000313" key="2">
    <source>
        <dbReference type="EMBL" id="QBQ54484.1"/>
    </source>
</evidence>
<accession>A0A4P7BZ62</accession>
<dbReference type="Pfam" id="PF00535">
    <property type="entry name" value="Glycos_transf_2"/>
    <property type="match status" value="1"/>
</dbReference>
<dbReference type="Proteomes" id="UP000294325">
    <property type="component" value="Chromosome"/>
</dbReference>
<reference evidence="2 3" key="1">
    <citation type="submission" date="2019-03" db="EMBL/GenBank/DDBJ databases">
        <title>The genome sequence of Nitrosococcus wardiae strain D1FHST reveals the archetypal metabolic capacity of ammonia-oxidizing Gammaproteobacteria.</title>
        <authorList>
            <person name="Wang L."/>
            <person name="Lim C.K."/>
            <person name="Hanson T.E."/>
            <person name="Dang H."/>
            <person name="Klotz M.G."/>
        </authorList>
    </citation>
    <scope>NUCLEOTIDE SEQUENCE [LARGE SCALE GENOMIC DNA]</scope>
    <source>
        <strain evidence="2 3">D1FHS</strain>
    </source>
</reference>
<evidence type="ECO:0000313" key="3">
    <source>
        <dbReference type="Proteomes" id="UP000294325"/>
    </source>
</evidence>
<dbReference type="InterPro" id="IPR050834">
    <property type="entry name" value="Glycosyltransf_2"/>
</dbReference>
<dbReference type="CDD" id="cd00761">
    <property type="entry name" value="Glyco_tranf_GTA_type"/>
    <property type="match status" value="1"/>
</dbReference>
<dbReference type="Gene3D" id="3.90.550.10">
    <property type="entry name" value="Spore Coat Polysaccharide Biosynthesis Protein SpsA, Chain A"/>
    <property type="match status" value="1"/>
</dbReference>
<dbReference type="PANTHER" id="PTHR43685:SF2">
    <property type="entry name" value="GLYCOSYLTRANSFERASE 2-LIKE DOMAIN-CONTAINING PROTEIN"/>
    <property type="match status" value="1"/>
</dbReference>
<dbReference type="GO" id="GO:0016740">
    <property type="term" value="F:transferase activity"/>
    <property type="evidence" value="ECO:0007669"/>
    <property type="project" value="UniProtKB-KW"/>
</dbReference>
<dbReference type="OrthoDB" id="9805612at2"/>
<dbReference type="InterPro" id="IPR029044">
    <property type="entry name" value="Nucleotide-diphossugar_trans"/>
</dbReference>
<dbReference type="EMBL" id="CP038033">
    <property type="protein sequence ID" value="QBQ54484.1"/>
    <property type="molecule type" value="Genomic_DNA"/>
</dbReference>
<dbReference type="SUPFAM" id="SSF53448">
    <property type="entry name" value="Nucleotide-diphospho-sugar transferases"/>
    <property type="match status" value="1"/>
</dbReference>